<name>A0A0S7BFN7_9CHLR</name>
<proteinExistence type="predicted"/>
<organism evidence="1">
    <name type="scientific">Longilinea arvoryzae</name>
    <dbReference type="NCBI Taxonomy" id="360412"/>
    <lineage>
        <taxon>Bacteria</taxon>
        <taxon>Bacillati</taxon>
        <taxon>Chloroflexota</taxon>
        <taxon>Anaerolineae</taxon>
        <taxon>Anaerolineales</taxon>
        <taxon>Anaerolineaceae</taxon>
        <taxon>Longilinea</taxon>
    </lineage>
</organism>
<dbReference type="EMBL" id="DF967972">
    <property type="protein sequence ID" value="GAP12904.1"/>
    <property type="molecule type" value="Genomic_DNA"/>
</dbReference>
<dbReference type="AlphaFoldDB" id="A0A0S7BFN7"/>
<accession>A0A0S7BFN7</accession>
<sequence length="472" mass="51145">MQLILTSPLVAARLAWQVQRMEWRAMGGAQRAWMRAGLPAELRPLGAGLCSALLGQLCTIQDAAGAPCWWGYVHAVTLDEGGSKQRLALDRLANRVAALYPLPDGGWARTAWAEDSLSLAQWGRREHLLKCPAEGESGAAAARDALLARSAQPRWTASIGVQPRESEAVLAIEARGWWDCLDWTYFAPGGGRIEHAFSGGAGQPLGDQPANTRIAQSFRLAGESWPAGEAWLKIGKRGSPADALRLELCADSGGTPGAALAAAEIEAAAVPHASGWLRFELPGQLLAADTPYWLALRRTGALDAENHYSLLADEQQGYPGGECRLWNGQAWSARQPPADLNFRVDGLQPFGEWLTALVGGNGRFNSARLDCATSLAALRWRDGRRTCRMELEERLAVGGLIAEVEADRGVSVRQRPLEDEIEGYLQGEAILTRTGQAWPASRPLAGRWVRAGAAAVWAEHVVWEDEMLKMEE</sequence>
<evidence type="ECO:0000313" key="2">
    <source>
        <dbReference type="Proteomes" id="UP000055060"/>
    </source>
</evidence>
<dbReference type="OrthoDB" id="9805228at2"/>
<gene>
    <name evidence="1" type="ORF">LARV_00644</name>
</gene>
<keyword evidence="2" id="KW-1185">Reference proteome</keyword>
<protein>
    <submittedName>
        <fullName evidence="1">Uncharacterized protein</fullName>
    </submittedName>
</protein>
<dbReference type="Proteomes" id="UP000055060">
    <property type="component" value="Unassembled WGS sequence"/>
</dbReference>
<evidence type="ECO:0000313" key="1">
    <source>
        <dbReference type="EMBL" id="GAP12904.1"/>
    </source>
</evidence>
<dbReference type="RefSeq" id="WP_075072287.1">
    <property type="nucleotide sequence ID" value="NZ_DF967972.1"/>
</dbReference>
<dbReference type="STRING" id="360412.LARV_00644"/>
<reference evidence="1" key="1">
    <citation type="submission" date="2015-07" db="EMBL/GenBank/DDBJ databases">
        <title>Draft Genome Sequences of Anaerolinea thermolimosa IMO-1, Bellilinea caldifistulae GOMI-1, Leptolinea tardivitalis YMTK-2, Levilinea saccharolytica KIBI-1,Longilinea arvoryzae KOME-1, Previously Described as Members of the Anaerolineaceae (Chloroflexi).</title>
        <authorList>
            <person name="Sekiguchi Y."/>
            <person name="Ohashi A."/>
            <person name="Matsuura N."/>
            <person name="Tourlousse M.D."/>
        </authorList>
    </citation>
    <scope>NUCLEOTIDE SEQUENCE [LARGE SCALE GENOMIC DNA]</scope>
    <source>
        <strain evidence="1">KOME-1</strain>
    </source>
</reference>